<accession>A0A410P4J6</accession>
<feature type="domain" description="HD-GYP" evidence="1">
    <location>
        <begin position="164"/>
        <end position="359"/>
    </location>
</feature>
<dbReference type="EMBL" id="CP019384">
    <property type="protein sequence ID" value="QAT16904.1"/>
    <property type="molecule type" value="Genomic_DNA"/>
</dbReference>
<sequence>MSTKNYSILTKKYKALVSALHSIYRLINTTYDLTDLASRLTKLLSQIFKADNSTFVLLTSSKNNKKIATRCFIENNKRLLSNKKVPVKSSLESKLVATSSAIKKDDILAVPLISDDIIGYIIVRRNKKTIKKEGGFDYFDLETLMTLAGQIVMAIKNIQLYLEQEKMVMGTIKSLVTVLDSKVPPAYAHTPYFSRLVKALAEEMHLNKKEVDSLKYASMLHDAGKVNIPTEILTKTSHLTGEEYDIVKRHPIKSAEIIKHVQILKPVLPIILHHHEKFDGSGYPSRLKKSQIPIGARIMSVADAFDAMVYGRPYRERVSVKDALDEIRQYSGTQFDPSIVKCLIKVFHNKKLKKYLNLTQ</sequence>
<evidence type="ECO:0000313" key="3">
    <source>
        <dbReference type="Proteomes" id="UP000287243"/>
    </source>
</evidence>
<proteinExistence type="predicted"/>
<organism evidence="2 3">
    <name type="scientific">Velamenicoccus archaeovorus</name>
    <dbReference type="NCBI Taxonomy" id="1930593"/>
    <lineage>
        <taxon>Bacteria</taxon>
        <taxon>Pseudomonadati</taxon>
        <taxon>Candidatus Omnitrophota</taxon>
        <taxon>Candidatus Velamenicoccus</taxon>
    </lineage>
</organism>
<evidence type="ECO:0000259" key="1">
    <source>
        <dbReference type="PROSITE" id="PS51832"/>
    </source>
</evidence>
<dbReference type="InterPro" id="IPR029016">
    <property type="entry name" value="GAF-like_dom_sf"/>
</dbReference>
<dbReference type="AlphaFoldDB" id="A0A410P4J6"/>
<keyword evidence="3" id="KW-1185">Reference proteome</keyword>
<dbReference type="KEGG" id="vai:BU251_03725"/>
<dbReference type="PANTHER" id="PTHR43155:SF2">
    <property type="entry name" value="CYCLIC DI-GMP PHOSPHODIESTERASE PA4108"/>
    <property type="match status" value="1"/>
</dbReference>
<dbReference type="Pfam" id="PF13487">
    <property type="entry name" value="HD_5"/>
    <property type="match status" value="1"/>
</dbReference>
<evidence type="ECO:0000313" key="2">
    <source>
        <dbReference type="EMBL" id="QAT16904.1"/>
    </source>
</evidence>
<dbReference type="CDD" id="cd00077">
    <property type="entry name" value="HDc"/>
    <property type="match status" value="1"/>
</dbReference>
<protein>
    <recommendedName>
        <fullName evidence="1">HD-GYP domain-containing protein</fullName>
    </recommendedName>
</protein>
<dbReference type="InterPro" id="IPR003607">
    <property type="entry name" value="HD/PDEase_dom"/>
</dbReference>
<dbReference type="Proteomes" id="UP000287243">
    <property type="component" value="Chromosome"/>
</dbReference>
<dbReference type="InterPro" id="IPR037522">
    <property type="entry name" value="HD_GYP_dom"/>
</dbReference>
<dbReference type="SUPFAM" id="SSF55781">
    <property type="entry name" value="GAF domain-like"/>
    <property type="match status" value="1"/>
</dbReference>
<dbReference type="SUPFAM" id="SSF109604">
    <property type="entry name" value="HD-domain/PDEase-like"/>
    <property type="match status" value="1"/>
</dbReference>
<gene>
    <name evidence="2" type="ORF">BU251_03725</name>
</gene>
<dbReference type="Gene3D" id="1.10.3210.10">
    <property type="entry name" value="Hypothetical protein af1432"/>
    <property type="match status" value="1"/>
</dbReference>
<dbReference type="RefSeq" id="WP_128699544.1">
    <property type="nucleotide sequence ID" value="NZ_CP019384.1"/>
</dbReference>
<dbReference type="Gene3D" id="3.30.450.40">
    <property type="match status" value="1"/>
</dbReference>
<dbReference type="PANTHER" id="PTHR43155">
    <property type="entry name" value="CYCLIC DI-GMP PHOSPHODIESTERASE PA4108-RELATED"/>
    <property type="match status" value="1"/>
</dbReference>
<dbReference type="PROSITE" id="PS51832">
    <property type="entry name" value="HD_GYP"/>
    <property type="match status" value="1"/>
</dbReference>
<dbReference type="OrthoDB" id="9769359at2"/>
<reference evidence="2 3" key="1">
    <citation type="submission" date="2017-01" db="EMBL/GenBank/DDBJ databases">
        <title>First insights into the biology of 'candidatus Vampirococcus archaeovorus'.</title>
        <authorList>
            <person name="Kizina J."/>
            <person name="Jordan S."/>
            <person name="Stueber K."/>
            <person name="Reinhardt R."/>
            <person name="Harder J."/>
        </authorList>
    </citation>
    <scope>NUCLEOTIDE SEQUENCE [LARGE SCALE GENOMIC DNA]</scope>
    <source>
        <strain evidence="2 3">LiM</strain>
    </source>
</reference>
<name>A0A410P4J6_VELA1</name>